<feature type="region of interest" description="Disordered" evidence="1">
    <location>
        <begin position="42"/>
        <end position="80"/>
    </location>
</feature>
<dbReference type="InterPro" id="IPR012881">
    <property type="entry name" value="DUF1685"/>
</dbReference>
<dbReference type="Pfam" id="PF07939">
    <property type="entry name" value="DUF1685"/>
    <property type="match status" value="1"/>
</dbReference>
<organism evidence="2 3">
    <name type="scientific">Zingiber officinale</name>
    <name type="common">Ginger</name>
    <name type="synonym">Amomum zingiber</name>
    <dbReference type="NCBI Taxonomy" id="94328"/>
    <lineage>
        <taxon>Eukaryota</taxon>
        <taxon>Viridiplantae</taxon>
        <taxon>Streptophyta</taxon>
        <taxon>Embryophyta</taxon>
        <taxon>Tracheophyta</taxon>
        <taxon>Spermatophyta</taxon>
        <taxon>Magnoliopsida</taxon>
        <taxon>Liliopsida</taxon>
        <taxon>Zingiberales</taxon>
        <taxon>Zingiberaceae</taxon>
        <taxon>Zingiber</taxon>
    </lineage>
</organism>
<gene>
    <name evidence="2" type="ORF">ZIOFF_049409</name>
</gene>
<feature type="compositionally biased region" description="Low complexity" evidence="1">
    <location>
        <begin position="53"/>
        <end position="66"/>
    </location>
</feature>
<accession>A0A8J5FU74</accession>
<evidence type="ECO:0000256" key="1">
    <source>
        <dbReference type="SAM" id="MobiDB-lite"/>
    </source>
</evidence>
<protein>
    <submittedName>
        <fullName evidence="2">Uncharacterized protein</fullName>
    </submittedName>
</protein>
<dbReference type="EMBL" id="JACMSC010000013">
    <property type="protein sequence ID" value="KAG6494384.1"/>
    <property type="molecule type" value="Genomic_DNA"/>
</dbReference>
<name>A0A8J5FU74_ZINOF</name>
<evidence type="ECO:0000313" key="2">
    <source>
        <dbReference type="EMBL" id="KAG6494384.1"/>
    </source>
</evidence>
<dbReference type="AlphaFoldDB" id="A0A8J5FU74"/>
<keyword evidence="3" id="KW-1185">Reference proteome</keyword>
<dbReference type="Proteomes" id="UP000734854">
    <property type="component" value="Unassembled WGS sequence"/>
</dbReference>
<sequence length="95" mass="9970">MGKKEALSIDLGFGFSEEAGGKDLCGTLPALNLYSVVNRQMSDPKLTTPPSPGSTGTSSSSSTLGGHASPRKNTWRPTIGRFSIQGTVRSMLRQG</sequence>
<reference evidence="2 3" key="1">
    <citation type="submission" date="2020-08" db="EMBL/GenBank/DDBJ databases">
        <title>Plant Genome Project.</title>
        <authorList>
            <person name="Zhang R.-G."/>
        </authorList>
    </citation>
    <scope>NUCLEOTIDE SEQUENCE [LARGE SCALE GENOMIC DNA]</scope>
    <source>
        <tissue evidence="2">Rhizome</tissue>
    </source>
</reference>
<evidence type="ECO:0000313" key="3">
    <source>
        <dbReference type="Proteomes" id="UP000734854"/>
    </source>
</evidence>
<comment type="caution">
    <text evidence="2">The sequence shown here is derived from an EMBL/GenBank/DDBJ whole genome shotgun (WGS) entry which is preliminary data.</text>
</comment>
<proteinExistence type="predicted"/>